<dbReference type="CDD" id="cd00132">
    <property type="entry name" value="CRIB"/>
    <property type="match status" value="1"/>
</dbReference>
<dbReference type="Gene3D" id="3.90.810.10">
    <property type="entry name" value="CRIB domain"/>
    <property type="match status" value="2"/>
</dbReference>
<dbReference type="SMART" id="SM00246">
    <property type="entry name" value="WH2"/>
    <property type="match status" value="2"/>
</dbReference>
<dbReference type="Pfam" id="PF02205">
    <property type="entry name" value="WH2"/>
    <property type="match status" value="2"/>
</dbReference>
<name>A0AAD8DC96_ACIOX</name>
<feature type="domain" description="CRIB" evidence="9">
    <location>
        <begin position="203"/>
        <end position="216"/>
    </location>
</feature>
<evidence type="ECO:0000256" key="1">
    <source>
        <dbReference type="ARBA" id="ARBA00004123"/>
    </source>
</evidence>
<dbReference type="InterPro" id="IPR000095">
    <property type="entry name" value="CRIB_dom"/>
</dbReference>
<comment type="subcellular location">
    <subcellularLocation>
        <location evidence="2">Cytoplasm</location>
        <location evidence="2">Cytoskeleton</location>
    </subcellularLocation>
    <subcellularLocation>
        <location evidence="1">Nucleus</location>
    </subcellularLocation>
</comment>
<evidence type="ECO:0008006" key="14">
    <source>
        <dbReference type="Google" id="ProtNLM"/>
    </source>
</evidence>
<dbReference type="GO" id="GO:0005634">
    <property type="term" value="C:nucleus"/>
    <property type="evidence" value="ECO:0007669"/>
    <property type="project" value="UniProtKB-SubCell"/>
</dbReference>
<dbReference type="SUPFAM" id="SSF47912">
    <property type="entry name" value="Wiscott-Aldrich syndrome protein, WASP, C-terminal domain"/>
    <property type="match status" value="2"/>
</dbReference>
<evidence type="ECO:0000313" key="12">
    <source>
        <dbReference type="EMBL" id="KAK1167033.1"/>
    </source>
</evidence>
<dbReference type="InterPro" id="IPR003124">
    <property type="entry name" value="WH2_dom"/>
</dbReference>
<dbReference type="PROSITE" id="PS50108">
    <property type="entry name" value="CRIB"/>
    <property type="match status" value="1"/>
</dbReference>
<dbReference type="SUPFAM" id="SSF50729">
    <property type="entry name" value="PH domain-like"/>
    <property type="match status" value="1"/>
</dbReference>
<dbReference type="InterPro" id="IPR011026">
    <property type="entry name" value="WAS_C"/>
</dbReference>
<keyword evidence="5" id="KW-0677">Repeat</keyword>
<dbReference type="GO" id="GO:0007015">
    <property type="term" value="P:actin filament organization"/>
    <property type="evidence" value="ECO:0007669"/>
    <property type="project" value="InterPro"/>
</dbReference>
<keyword evidence="7" id="KW-0539">Nucleus</keyword>
<dbReference type="SMART" id="SM00285">
    <property type="entry name" value="PBD"/>
    <property type="match status" value="1"/>
</dbReference>
<dbReference type="GO" id="GO:0003779">
    <property type="term" value="F:actin binding"/>
    <property type="evidence" value="ECO:0007669"/>
    <property type="project" value="InterPro"/>
</dbReference>
<feature type="region of interest" description="Disordered" evidence="8">
    <location>
        <begin position="292"/>
        <end position="510"/>
    </location>
</feature>
<protein>
    <recommendedName>
        <fullName evidence="14">Neural Wiskott-Aldrich syndrome protein</fullName>
    </recommendedName>
</protein>
<comment type="caution">
    <text evidence="12">The sequence shown here is derived from an EMBL/GenBank/DDBJ whole genome shotgun (WGS) entry which is preliminary data.</text>
</comment>
<evidence type="ECO:0000259" key="9">
    <source>
        <dbReference type="PROSITE" id="PS50108"/>
    </source>
</evidence>
<accession>A0AAD8DC96</accession>
<feature type="compositionally biased region" description="Polar residues" evidence="8">
    <location>
        <begin position="325"/>
        <end position="339"/>
    </location>
</feature>
<evidence type="ECO:0000259" key="10">
    <source>
        <dbReference type="PROSITE" id="PS50229"/>
    </source>
</evidence>
<dbReference type="EMBL" id="JAGXEW010000010">
    <property type="protein sequence ID" value="KAK1167033.1"/>
    <property type="molecule type" value="Genomic_DNA"/>
</dbReference>
<reference evidence="12" key="1">
    <citation type="submission" date="2022-02" db="EMBL/GenBank/DDBJ databases">
        <title>Atlantic sturgeon de novo genome assembly.</title>
        <authorList>
            <person name="Stock M."/>
            <person name="Klopp C."/>
            <person name="Guiguen Y."/>
            <person name="Cabau C."/>
            <person name="Parinello H."/>
            <person name="Santidrian Yebra-Pimentel E."/>
            <person name="Kuhl H."/>
            <person name="Dirks R.P."/>
            <person name="Guessner J."/>
            <person name="Wuertz S."/>
            <person name="Du K."/>
            <person name="Schartl M."/>
        </authorList>
    </citation>
    <scope>NUCLEOTIDE SEQUENCE</scope>
    <source>
        <strain evidence="12">STURGEONOMICS-FGT-2020</strain>
        <tissue evidence="12">Whole blood</tissue>
    </source>
</reference>
<dbReference type="FunFam" id="2.30.29.30:FF:000130">
    <property type="entry name" value="neural Wiskott-Aldrich syndrome protein"/>
    <property type="match status" value="1"/>
</dbReference>
<feature type="domain" description="WH2" evidence="11">
    <location>
        <begin position="410"/>
        <end position="427"/>
    </location>
</feature>
<keyword evidence="6" id="KW-0206">Cytoskeleton</keyword>
<feature type="compositionally biased region" description="Basic and acidic residues" evidence="8">
    <location>
        <begin position="417"/>
        <end position="429"/>
    </location>
</feature>
<sequence length="510" mass="56146">MNNQHPPPPRRVANNSSLLLTPQENDCLQNYLGRKCITLSSAVVQVYSADRNSVWSKKCCGVACLVKDNPQRSYFIRVYDIKDGKILWEQELYNNFSYNHSRSYFHTFAGDTCPIGLNFASEEEAKRFRAAVGELLGRRQRRTEKRRDPPNGPVLSMATVDIKNPEINNMRFNNSQVNNIMPIHIKDKKKAKGKRKKLTKADIGTPSNFQHIGHVGWDPNTGFDLNNLDPELKNLFDMCGISEAQLKDKETSKAIYEFIEKKGGVEAVKNELRRQAPPPPLLEEATSLPLHTVQDHHPSPARGRGAPLHHPLQSTHSSSSTPTSFQTRCRGTTTSSTAKQRPLPSTPAPMHSSLAPSGPHPASSTSFCPCRAGLRRATPPPPLPPPGPPPPGPPPPPGSALDGDQSPVGTKSAFLDQIREGAQLKKVEQSNRPVSSTGRDALLDQIRQGKQLKTVSDGPEPAPSTPGPTAGIVGALMEVMQKRSKAIHSSDEDEDEDDEEDFEDDDEWDD</sequence>
<dbReference type="GO" id="GO:0005856">
    <property type="term" value="C:cytoskeleton"/>
    <property type="evidence" value="ECO:0007669"/>
    <property type="project" value="UniProtKB-SubCell"/>
</dbReference>
<evidence type="ECO:0000256" key="6">
    <source>
        <dbReference type="ARBA" id="ARBA00023212"/>
    </source>
</evidence>
<evidence type="ECO:0000259" key="11">
    <source>
        <dbReference type="PROSITE" id="PS51082"/>
    </source>
</evidence>
<dbReference type="PANTHER" id="PTHR11202:SF36">
    <property type="entry name" value="ACTIN NUCLEATION-PROMOTING FACTOR WASL"/>
    <property type="match status" value="1"/>
</dbReference>
<evidence type="ECO:0000256" key="2">
    <source>
        <dbReference type="ARBA" id="ARBA00004245"/>
    </source>
</evidence>
<dbReference type="FunFam" id="3.90.810.10:FF:000003">
    <property type="entry name" value="Neural Wiskott-Aldrich syndrome protein-like"/>
    <property type="match status" value="1"/>
</dbReference>
<dbReference type="InterPro" id="IPR036936">
    <property type="entry name" value="CRIB_dom_sf"/>
</dbReference>
<evidence type="ECO:0000256" key="5">
    <source>
        <dbReference type="ARBA" id="ARBA00022737"/>
    </source>
</evidence>
<keyword evidence="4" id="KW-0597">Phosphoprotein</keyword>
<dbReference type="SMART" id="SM00461">
    <property type="entry name" value="WH1"/>
    <property type="match status" value="1"/>
</dbReference>
<dbReference type="CDD" id="cd22075">
    <property type="entry name" value="WH2_hN-WASP_r2_like"/>
    <property type="match status" value="1"/>
</dbReference>
<dbReference type="InterPro" id="IPR033927">
    <property type="entry name" value="WASPfam_EVH1"/>
</dbReference>
<feature type="domain" description="WH1" evidence="10">
    <location>
        <begin position="32"/>
        <end position="139"/>
    </location>
</feature>
<keyword evidence="13" id="KW-1185">Reference proteome</keyword>
<organism evidence="12 13">
    <name type="scientific">Acipenser oxyrinchus oxyrinchus</name>
    <dbReference type="NCBI Taxonomy" id="40147"/>
    <lineage>
        <taxon>Eukaryota</taxon>
        <taxon>Metazoa</taxon>
        <taxon>Chordata</taxon>
        <taxon>Craniata</taxon>
        <taxon>Vertebrata</taxon>
        <taxon>Euteleostomi</taxon>
        <taxon>Actinopterygii</taxon>
        <taxon>Chondrostei</taxon>
        <taxon>Acipenseriformes</taxon>
        <taxon>Acipenseridae</taxon>
        <taxon>Acipenser</taxon>
    </lineage>
</organism>
<gene>
    <name evidence="12" type="ORF">AOXY_G11679</name>
</gene>
<dbReference type="AlphaFoldDB" id="A0AAD8DC96"/>
<evidence type="ECO:0000256" key="4">
    <source>
        <dbReference type="ARBA" id="ARBA00022553"/>
    </source>
</evidence>
<feature type="compositionally biased region" description="Pro residues" evidence="8">
    <location>
        <begin position="378"/>
        <end position="398"/>
    </location>
</feature>
<evidence type="ECO:0000313" key="13">
    <source>
        <dbReference type="Proteomes" id="UP001230051"/>
    </source>
</evidence>
<dbReference type="Pfam" id="PF00786">
    <property type="entry name" value="PBD"/>
    <property type="match status" value="1"/>
</dbReference>
<proteinExistence type="predicted"/>
<dbReference type="CDD" id="cd01205">
    <property type="entry name" value="EVH1_WASP-like"/>
    <property type="match status" value="1"/>
</dbReference>
<feature type="compositionally biased region" description="Acidic residues" evidence="8">
    <location>
        <begin position="491"/>
        <end position="510"/>
    </location>
</feature>
<dbReference type="FunFam" id="3.90.810.10:FF:000017">
    <property type="entry name" value="Wiskott-Aldrich syndrome (eczema-thrombocytopenia) b"/>
    <property type="match status" value="1"/>
</dbReference>
<dbReference type="CDD" id="cd22074">
    <property type="entry name" value="WH2_N-WASP_r1"/>
    <property type="match status" value="1"/>
</dbReference>
<dbReference type="InterPro" id="IPR011993">
    <property type="entry name" value="PH-like_dom_sf"/>
</dbReference>
<dbReference type="Pfam" id="PF00568">
    <property type="entry name" value="WH1"/>
    <property type="match status" value="1"/>
</dbReference>
<evidence type="ECO:0000256" key="3">
    <source>
        <dbReference type="ARBA" id="ARBA00022490"/>
    </source>
</evidence>
<feature type="compositionally biased region" description="Low complexity" evidence="8">
    <location>
        <begin position="308"/>
        <end position="324"/>
    </location>
</feature>
<feature type="domain" description="WH2" evidence="11">
    <location>
        <begin position="438"/>
        <end position="455"/>
    </location>
</feature>
<dbReference type="PROSITE" id="PS50229">
    <property type="entry name" value="WH1"/>
    <property type="match status" value="1"/>
</dbReference>
<dbReference type="PANTHER" id="PTHR11202">
    <property type="entry name" value="SPROUTY-RELATED, EVH1 DOMAIN-CONTAINING PROTEIN FAMILY MEMBER"/>
    <property type="match status" value="1"/>
</dbReference>
<dbReference type="Proteomes" id="UP001230051">
    <property type="component" value="Unassembled WGS sequence"/>
</dbReference>
<dbReference type="Gene3D" id="2.30.29.30">
    <property type="entry name" value="Pleckstrin-homology domain (PH domain)/Phosphotyrosine-binding domain (PTB)"/>
    <property type="match status" value="1"/>
</dbReference>
<dbReference type="PROSITE" id="PS51082">
    <property type="entry name" value="WH2"/>
    <property type="match status" value="2"/>
</dbReference>
<keyword evidence="3" id="KW-0963">Cytoplasm</keyword>
<evidence type="ECO:0000256" key="7">
    <source>
        <dbReference type="ARBA" id="ARBA00023242"/>
    </source>
</evidence>
<evidence type="ECO:0000256" key="8">
    <source>
        <dbReference type="SAM" id="MobiDB-lite"/>
    </source>
</evidence>
<dbReference type="InterPro" id="IPR000697">
    <property type="entry name" value="WH1/EVH1_dom"/>
</dbReference>